<dbReference type="RefSeq" id="WP_261500787.1">
    <property type="nucleotide sequence ID" value="NZ_JAODYH010000005.1"/>
</dbReference>
<dbReference type="EMBL" id="JAODYH010000005">
    <property type="protein sequence ID" value="MCT9811545.1"/>
    <property type="molecule type" value="Genomic_DNA"/>
</dbReference>
<proteinExistence type="predicted"/>
<evidence type="ECO:0008006" key="3">
    <source>
        <dbReference type="Google" id="ProtNLM"/>
    </source>
</evidence>
<evidence type="ECO:0000313" key="1">
    <source>
        <dbReference type="EMBL" id="MCT9811545.1"/>
    </source>
</evidence>
<keyword evidence="2" id="KW-1185">Reference proteome</keyword>
<reference evidence="1 2" key="1">
    <citation type="submission" date="2022-09" db="EMBL/GenBank/DDBJ databases">
        <title>Draft genome of isolate Be4.</title>
        <authorList>
            <person name="Sanchez-Castro I."/>
            <person name="Martinez-Rodriguez P."/>
            <person name="Descostes M."/>
            <person name="Merroun M."/>
        </authorList>
    </citation>
    <scope>NUCLEOTIDE SEQUENCE [LARGE SCALE GENOMIC DNA]</scope>
    <source>
        <strain evidence="1 2">Be4</strain>
    </source>
</reference>
<dbReference type="Gene3D" id="1.10.10.10">
    <property type="entry name" value="Winged helix-like DNA-binding domain superfamily/Winged helix DNA-binding domain"/>
    <property type="match status" value="1"/>
</dbReference>
<organism evidence="1 2">
    <name type="scientific">Acidovorax bellezanensis</name>
    <dbReference type="NCBI Taxonomy" id="2976702"/>
    <lineage>
        <taxon>Bacteria</taxon>
        <taxon>Pseudomonadati</taxon>
        <taxon>Pseudomonadota</taxon>
        <taxon>Betaproteobacteria</taxon>
        <taxon>Burkholderiales</taxon>
        <taxon>Comamonadaceae</taxon>
        <taxon>Acidovorax</taxon>
    </lineage>
</organism>
<name>A0ABT2PM48_9BURK</name>
<evidence type="ECO:0000313" key="2">
    <source>
        <dbReference type="Proteomes" id="UP001525968"/>
    </source>
</evidence>
<sequence length="83" mass="8642">MTPGPDSLEQAILQALAQLPEGSGMSLPRLGKQLGQSASVLMRCLATMGSASLGGTTGPGWVEVQQQDGHWRVTLTPAGRRQA</sequence>
<gene>
    <name evidence="1" type="ORF">N0K08_12920</name>
</gene>
<comment type="caution">
    <text evidence="1">The sequence shown here is derived from an EMBL/GenBank/DDBJ whole genome shotgun (WGS) entry which is preliminary data.</text>
</comment>
<dbReference type="InterPro" id="IPR036388">
    <property type="entry name" value="WH-like_DNA-bd_sf"/>
</dbReference>
<dbReference type="InterPro" id="IPR036390">
    <property type="entry name" value="WH_DNA-bd_sf"/>
</dbReference>
<dbReference type="Proteomes" id="UP001525968">
    <property type="component" value="Unassembled WGS sequence"/>
</dbReference>
<dbReference type="SUPFAM" id="SSF46785">
    <property type="entry name" value="Winged helix' DNA-binding domain"/>
    <property type="match status" value="1"/>
</dbReference>
<accession>A0ABT2PM48</accession>
<protein>
    <recommendedName>
        <fullName evidence="3">HTH iclR-type domain-containing protein</fullName>
    </recommendedName>
</protein>